<dbReference type="Proteomes" id="UP000265080">
    <property type="component" value="Chromosome 1"/>
</dbReference>
<sequence>SLVTSPTSLDPPSPPPNPLNFPPLAHFSPVSPLDLPKFITGTKNSTSCLDPIPTALLKNCLPVIAPLISNIINTSLSTGCVPSPLKLASVSPILKKPGLDPTSPHNFRPISNLPFISKTLERVVAAQLKTHLTSNNLYETFQSGFRSHHSTETALLKVTNDLLLSSDSGQVTILILLDLSAAFDTINHSILLSRLQSSINITGTALTWFTSYLTNRQQFIKVNNCTSPTAPLSHGVPQGSVLGPLLFILYLLPLGNIIRRHNLHFHCYADDIQLYISTNTTATTTLPSLSSCLADIKSWMRKNFLLLNCDKTDLILIGPKSLTPFPHPPITIDNTTLSPSAHIRNLGVIFDSNLTFEPHINQITKTAYFHLRNVARLRPFLSFSAAETLIHAFVTSRLDYCNSVLFGSTSKVLNKLQLIQNSAARLLTRTCSHDHITPVLRNLHWLPISHRIQYKLLLLTFKSIHNLAPSYLTDLLLPYTPPRNLRSSHTNLLSIPHRTSRRHWGDRAFAIAAPTLWNSLPHALRDCTNLTTFKSLLKTHLFRSAFLK</sequence>
<evidence type="ECO:0000259" key="2">
    <source>
        <dbReference type="PROSITE" id="PS50878"/>
    </source>
</evidence>
<dbReference type="Ensembl" id="ENSAPET00000014619.1">
    <property type="protein sequence ID" value="ENSAPEP00000014241.1"/>
    <property type="gene ID" value="ENSAPEG00000010166.1"/>
</dbReference>
<protein>
    <recommendedName>
        <fullName evidence="2">Reverse transcriptase domain-containing protein</fullName>
    </recommendedName>
</protein>
<dbReference type="InterPro" id="IPR043502">
    <property type="entry name" value="DNA/RNA_pol_sf"/>
</dbReference>
<evidence type="ECO:0000313" key="3">
    <source>
        <dbReference type="Ensembl" id="ENSAPEP00000014241.1"/>
    </source>
</evidence>
<feature type="domain" description="Reverse transcriptase" evidence="2">
    <location>
        <begin position="74"/>
        <end position="330"/>
    </location>
</feature>
<keyword evidence="4" id="KW-1185">Reference proteome</keyword>
<dbReference type="PROSITE" id="PS50878">
    <property type="entry name" value="RT_POL"/>
    <property type="match status" value="1"/>
</dbReference>
<dbReference type="Pfam" id="PF00078">
    <property type="entry name" value="RVT_1"/>
    <property type="match status" value="1"/>
</dbReference>
<reference evidence="3 4" key="1">
    <citation type="submission" date="2018-03" db="EMBL/GenBank/DDBJ databases">
        <title>Finding Nemo's genes: A chromosome-scale reference assembly of the genome of the orange clownfish Amphiprion percula.</title>
        <authorList>
            <person name="Lehmann R."/>
        </authorList>
    </citation>
    <scope>NUCLEOTIDE SEQUENCE</scope>
</reference>
<name>A0A3P8SQQ3_AMPPE</name>
<dbReference type="OMA" id="SISANFH"/>
<feature type="region of interest" description="Disordered" evidence="1">
    <location>
        <begin position="1"/>
        <end position="21"/>
    </location>
</feature>
<dbReference type="CDD" id="cd01650">
    <property type="entry name" value="RT_nLTR_like"/>
    <property type="match status" value="1"/>
</dbReference>
<accession>A0A3P8SQQ3</accession>
<dbReference type="STRING" id="161767.ENSAPEP00000014241"/>
<dbReference type="PANTHER" id="PTHR33332">
    <property type="entry name" value="REVERSE TRANSCRIPTASE DOMAIN-CONTAINING PROTEIN"/>
    <property type="match status" value="1"/>
</dbReference>
<reference evidence="3" key="2">
    <citation type="submission" date="2025-08" db="UniProtKB">
        <authorList>
            <consortium name="Ensembl"/>
        </authorList>
    </citation>
    <scope>IDENTIFICATION</scope>
</reference>
<feature type="compositionally biased region" description="Pro residues" evidence="1">
    <location>
        <begin position="9"/>
        <end position="21"/>
    </location>
</feature>
<reference evidence="3" key="3">
    <citation type="submission" date="2025-09" db="UniProtKB">
        <authorList>
            <consortium name="Ensembl"/>
        </authorList>
    </citation>
    <scope>IDENTIFICATION</scope>
</reference>
<dbReference type="AlphaFoldDB" id="A0A3P8SQQ3"/>
<organism evidence="3 4">
    <name type="scientific">Amphiprion percula</name>
    <name type="common">Orange clownfish</name>
    <name type="synonym">Lutjanus percula</name>
    <dbReference type="NCBI Taxonomy" id="161767"/>
    <lineage>
        <taxon>Eukaryota</taxon>
        <taxon>Metazoa</taxon>
        <taxon>Chordata</taxon>
        <taxon>Craniata</taxon>
        <taxon>Vertebrata</taxon>
        <taxon>Euteleostomi</taxon>
        <taxon>Actinopterygii</taxon>
        <taxon>Neopterygii</taxon>
        <taxon>Teleostei</taxon>
        <taxon>Neoteleostei</taxon>
        <taxon>Acanthomorphata</taxon>
        <taxon>Ovalentaria</taxon>
        <taxon>Pomacentridae</taxon>
        <taxon>Amphiprion</taxon>
    </lineage>
</organism>
<proteinExistence type="predicted"/>
<dbReference type="SUPFAM" id="SSF56672">
    <property type="entry name" value="DNA/RNA polymerases"/>
    <property type="match status" value="1"/>
</dbReference>
<dbReference type="InterPro" id="IPR000477">
    <property type="entry name" value="RT_dom"/>
</dbReference>
<evidence type="ECO:0000256" key="1">
    <source>
        <dbReference type="SAM" id="MobiDB-lite"/>
    </source>
</evidence>
<dbReference type="GeneTree" id="ENSGT01150000286909"/>
<evidence type="ECO:0000313" key="4">
    <source>
        <dbReference type="Proteomes" id="UP000265080"/>
    </source>
</evidence>